<dbReference type="InterPro" id="IPR029044">
    <property type="entry name" value="Nucleotide-diphossugar_trans"/>
</dbReference>
<evidence type="ECO:0000256" key="2">
    <source>
        <dbReference type="ARBA" id="ARBA00022676"/>
    </source>
</evidence>
<keyword evidence="4" id="KW-0472">Membrane</keyword>
<comment type="similarity">
    <text evidence="1">Belongs to the glycosyltransferase 2 family.</text>
</comment>
<evidence type="ECO:0000256" key="1">
    <source>
        <dbReference type="ARBA" id="ARBA00006739"/>
    </source>
</evidence>
<name>M9P180_9GAMM</name>
<dbReference type="GO" id="GO:0016757">
    <property type="term" value="F:glycosyltransferase activity"/>
    <property type="evidence" value="ECO:0007669"/>
    <property type="project" value="UniProtKB-KW"/>
</dbReference>
<gene>
    <name evidence="6" type="primary">wpaS</name>
</gene>
<evidence type="ECO:0000259" key="5">
    <source>
        <dbReference type="Pfam" id="PF00535"/>
    </source>
</evidence>
<proteinExistence type="inferred from homology"/>
<dbReference type="PANTHER" id="PTHR43685">
    <property type="entry name" value="GLYCOSYLTRANSFERASE"/>
    <property type="match status" value="1"/>
</dbReference>
<accession>M9P180</accession>
<organism evidence="6">
    <name type="scientific">Providencia alcalifaciens</name>
    <dbReference type="NCBI Taxonomy" id="126385"/>
    <lineage>
        <taxon>Bacteria</taxon>
        <taxon>Pseudomonadati</taxon>
        <taxon>Pseudomonadota</taxon>
        <taxon>Gammaproteobacteria</taxon>
        <taxon>Enterobacterales</taxon>
        <taxon>Morganellaceae</taxon>
        <taxon>Providencia</taxon>
    </lineage>
</organism>
<evidence type="ECO:0000313" key="6">
    <source>
        <dbReference type="EMBL" id="AFV94421.1"/>
    </source>
</evidence>
<sequence length="269" mass="31381">MKNISVLISLYEKESANYFDLSLKSLYHQTCPASEIILVLDGPITSSLQNIIDKWINILPIKTIPLSENQGLARALNAGLKHCQYDYIARMDTDDICTPNRFQSQIDFLEKNNDIDVVGTWISEIDENNQEIRPRVKFPLLHSELFSFFSKRDPLAHPTVMFRKRFFTKSGEYPTIIPMGEDTALWFYGFKNNCKFANIPIIGVNFRRTSDFYLRRANKEKTMKLLKYRVFKINKELGYGMSSNIYAFLYALLAISPTFVKKIIYKYFR</sequence>
<keyword evidence="2" id="KW-0328">Glycosyltransferase</keyword>
<evidence type="ECO:0000256" key="4">
    <source>
        <dbReference type="SAM" id="Phobius"/>
    </source>
</evidence>
<keyword evidence="3 6" id="KW-0808">Transferase</keyword>
<dbReference type="PANTHER" id="PTHR43685:SF5">
    <property type="entry name" value="GLYCOSYLTRANSFERASE EPSE-RELATED"/>
    <property type="match status" value="1"/>
</dbReference>
<feature type="domain" description="Glycosyltransferase 2-like" evidence="5">
    <location>
        <begin position="5"/>
        <end position="162"/>
    </location>
</feature>
<keyword evidence="4" id="KW-1133">Transmembrane helix</keyword>
<dbReference type="Pfam" id="PF00535">
    <property type="entry name" value="Glycos_transf_2"/>
    <property type="match status" value="1"/>
</dbReference>
<protein>
    <submittedName>
        <fullName evidence="6">Glycosyltransferase</fullName>
    </submittedName>
</protein>
<dbReference type="InterPro" id="IPR050834">
    <property type="entry name" value="Glycosyltransf_2"/>
</dbReference>
<keyword evidence="4" id="KW-0812">Transmembrane</keyword>
<dbReference type="Gene3D" id="3.90.550.10">
    <property type="entry name" value="Spore Coat Polysaccharide Biosynthesis Protein SpsA, Chain A"/>
    <property type="match status" value="1"/>
</dbReference>
<evidence type="ECO:0000256" key="3">
    <source>
        <dbReference type="ARBA" id="ARBA00022679"/>
    </source>
</evidence>
<feature type="transmembrane region" description="Helical" evidence="4">
    <location>
        <begin position="237"/>
        <end position="260"/>
    </location>
</feature>
<dbReference type="InterPro" id="IPR001173">
    <property type="entry name" value="Glyco_trans_2-like"/>
</dbReference>
<dbReference type="SUPFAM" id="SSF53448">
    <property type="entry name" value="Nucleotide-diphospho-sugar transferases"/>
    <property type="match status" value="1"/>
</dbReference>
<reference evidence="6" key="1">
    <citation type="submission" date="2012-01" db="EMBL/GenBank/DDBJ databases">
        <title>Structure and gene cluster of the O-antigen of Providencia alcalifaciens O22 containing D glyceramide 2-phosphate.</title>
        <authorList>
            <person name="Ovchinnikova O.G."/>
            <person name="Liu B."/>
            <person name="Guo D."/>
            <person name="Kocharova N.A."/>
            <person name="Bialczak-Kokot M."/>
            <person name="Shashkov A.S."/>
            <person name="Feng L."/>
            <person name="Rozalski A."/>
            <person name="Wang L."/>
            <person name="Knirel Y.A."/>
        </authorList>
    </citation>
    <scope>NUCLEOTIDE SEQUENCE</scope>
    <source>
        <strain evidence="6">166/49</strain>
    </source>
</reference>
<dbReference type="AlphaFoldDB" id="M9P180"/>
<dbReference type="EMBL" id="JQ417203">
    <property type="protein sequence ID" value="AFV94421.1"/>
    <property type="molecule type" value="Genomic_DNA"/>
</dbReference>